<reference evidence="2" key="1">
    <citation type="submission" date="2021-10" db="EMBL/GenBank/DDBJ databases">
        <title>Tropical sea cucumber genome reveals ecological adaptation and Cuvierian tubules defense mechanism.</title>
        <authorList>
            <person name="Chen T."/>
        </authorList>
    </citation>
    <scope>NUCLEOTIDE SEQUENCE</scope>
    <source>
        <strain evidence="2">Nanhai2018</strain>
        <tissue evidence="2">Muscle</tissue>
    </source>
</reference>
<comment type="caution">
    <text evidence="2">The sequence shown here is derived from an EMBL/GenBank/DDBJ whole genome shotgun (WGS) entry which is preliminary data.</text>
</comment>
<protein>
    <submittedName>
        <fullName evidence="2">Uncharacterized protein</fullName>
    </submittedName>
</protein>
<feature type="compositionally biased region" description="Polar residues" evidence="1">
    <location>
        <begin position="209"/>
        <end position="221"/>
    </location>
</feature>
<dbReference type="PANTHER" id="PTHR46601:SF1">
    <property type="entry name" value="ADF-H DOMAIN-CONTAINING PROTEIN"/>
    <property type="match status" value="1"/>
</dbReference>
<dbReference type="OrthoDB" id="6162977at2759"/>
<evidence type="ECO:0000256" key="1">
    <source>
        <dbReference type="SAM" id="MobiDB-lite"/>
    </source>
</evidence>
<keyword evidence="3" id="KW-1185">Reference proteome</keyword>
<evidence type="ECO:0000313" key="2">
    <source>
        <dbReference type="EMBL" id="KAJ8023613.1"/>
    </source>
</evidence>
<name>A0A9Q1BFH0_HOLLE</name>
<dbReference type="AlphaFoldDB" id="A0A9Q1BFH0"/>
<dbReference type="PANTHER" id="PTHR46601">
    <property type="entry name" value="ULP_PROTEASE DOMAIN-CONTAINING PROTEIN"/>
    <property type="match status" value="1"/>
</dbReference>
<dbReference type="EMBL" id="JAIZAY010000019">
    <property type="protein sequence ID" value="KAJ8023613.1"/>
    <property type="molecule type" value="Genomic_DNA"/>
</dbReference>
<organism evidence="2 3">
    <name type="scientific">Holothuria leucospilota</name>
    <name type="common">Black long sea cucumber</name>
    <name type="synonym">Mertensiothuria leucospilota</name>
    <dbReference type="NCBI Taxonomy" id="206669"/>
    <lineage>
        <taxon>Eukaryota</taxon>
        <taxon>Metazoa</taxon>
        <taxon>Echinodermata</taxon>
        <taxon>Eleutherozoa</taxon>
        <taxon>Echinozoa</taxon>
        <taxon>Holothuroidea</taxon>
        <taxon>Aspidochirotacea</taxon>
        <taxon>Aspidochirotida</taxon>
        <taxon>Holothuriidae</taxon>
        <taxon>Holothuria</taxon>
    </lineage>
</organism>
<proteinExistence type="predicted"/>
<dbReference type="Proteomes" id="UP001152320">
    <property type="component" value="Chromosome 19"/>
</dbReference>
<feature type="region of interest" description="Disordered" evidence="1">
    <location>
        <begin position="190"/>
        <end position="230"/>
    </location>
</feature>
<gene>
    <name evidence="2" type="ORF">HOLleu_36102</name>
</gene>
<evidence type="ECO:0000313" key="3">
    <source>
        <dbReference type="Proteomes" id="UP001152320"/>
    </source>
</evidence>
<accession>A0A9Q1BFH0</accession>
<sequence>MTNKYLSSIGVAIKHQVHLSDGSPTLYKCRVNFVDASHGQDDFGFRVDKHYFGSRHGKGPCDGEVGVVKRCALNSVKTRKAIIGYARDLYDFCCQGLSLPKVDGDHVHQKRCFMYVSSGEVDRSRSGRTDGIKTVKNTRMLHSFQGAQPFKIVVKESCFCCVCIDTEPGHTGICENQRFTGVAYPVTLKPRKSLNGGEIPDVSGKEPIDSTQKVPPASSSIMDRENSEDR</sequence>